<keyword evidence="2" id="KW-1185">Reference proteome</keyword>
<proteinExistence type="predicted"/>
<gene>
    <name evidence="1" type="ORF">AYI68_g7715</name>
</gene>
<comment type="caution">
    <text evidence="1">The sequence shown here is derived from an EMBL/GenBank/DDBJ whole genome shotgun (WGS) entry which is preliminary data.</text>
</comment>
<dbReference type="EMBL" id="LSSL01006907">
    <property type="protein sequence ID" value="OLY78241.1"/>
    <property type="molecule type" value="Genomic_DNA"/>
</dbReference>
<dbReference type="Proteomes" id="UP000187455">
    <property type="component" value="Unassembled WGS sequence"/>
</dbReference>
<dbReference type="STRING" id="133383.A0A1R0GMW7"/>
<protein>
    <submittedName>
        <fullName evidence="1">Uncharacterized protein</fullName>
    </submittedName>
</protein>
<evidence type="ECO:0000313" key="2">
    <source>
        <dbReference type="Proteomes" id="UP000187455"/>
    </source>
</evidence>
<sequence length="273" mass="30888">MIRKLYRKGTSNDGSAITGKINAAPTAGEEEKILVEECFTKIDGAPIGRRNSESTIRKRPFEEMELSVVPAGNPRNRDIHRCKRYCFGCRHWPLELLCLDLLRQYDHSSISKEIRWNYLTQTFQRSGTPMEPLPEDEYKASSNVCSVSSQPGGCIKPLNGNDRMVTFKQDILSIVKEVREARSGPLCISDHQEDSKILQLVPGPSIYRSEHATVQLGSPEDETRADNNDLYYTRIDIFDLVPGNFSTFDLLATNSTSNRVNPRSEKRKVPAHQ</sequence>
<organism evidence="1 2">
    <name type="scientific">Smittium mucronatum</name>
    <dbReference type="NCBI Taxonomy" id="133383"/>
    <lineage>
        <taxon>Eukaryota</taxon>
        <taxon>Fungi</taxon>
        <taxon>Fungi incertae sedis</taxon>
        <taxon>Zoopagomycota</taxon>
        <taxon>Kickxellomycotina</taxon>
        <taxon>Harpellomycetes</taxon>
        <taxon>Harpellales</taxon>
        <taxon>Legeriomycetaceae</taxon>
        <taxon>Smittium</taxon>
    </lineage>
</organism>
<evidence type="ECO:0000313" key="1">
    <source>
        <dbReference type="EMBL" id="OLY78241.1"/>
    </source>
</evidence>
<name>A0A1R0GMW7_9FUNG</name>
<dbReference type="OrthoDB" id="10455422at2759"/>
<dbReference type="AlphaFoldDB" id="A0A1R0GMW7"/>
<accession>A0A1R0GMW7</accession>
<reference evidence="1 2" key="1">
    <citation type="journal article" date="2016" name="Mol. Biol. Evol.">
        <title>Genome-Wide Survey of Gut Fungi (Harpellales) Reveals the First Horizontally Transferred Ubiquitin Gene from a Mosquito Host.</title>
        <authorList>
            <person name="Wang Y."/>
            <person name="White M.M."/>
            <person name="Kvist S."/>
            <person name="Moncalvo J.M."/>
        </authorList>
    </citation>
    <scope>NUCLEOTIDE SEQUENCE [LARGE SCALE GENOMIC DNA]</scope>
    <source>
        <strain evidence="1 2">ALG-7-W6</strain>
    </source>
</reference>